<feature type="compositionally biased region" description="Low complexity" evidence="1">
    <location>
        <begin position="335"/>
        <end position="344"/>
    </location>
</feature>
<feature type="compositionally biased region" description="Polar residues" evidence="1">
    <location>
        <begin position="2504"/>
        <end position="2520"/>
    </location>
</feature>
<dbReference type="EMBL" id="JAECZO010000029">
    <property type="protein sequence ID" value="KAK7193990.1"/>
    <property type="molecule type" value="Genomic_DNA"/>
</dbReference>
<feature type="region of interest" description="Disordered" evidence="1">
    <location>
        <begin position="2404"/>
        <end position="2520"/>
    </location>
</feature>
<feature type="region of interest" description="Disordered" evidence="1">
    <location>
        <begin position="2172"/>
        <end position="2240"/>
    </location>
</feature>
<feature type="region of interest" description="Disordered" evidence="1">
    <location>
        <begin position="2021"/>
        <end position="2050"/>
    </location>
</feature>
<feature type="compositionally biased region" description="Low complexity" evidence="1">
    <location>
        <begin position="281"/>
        <end position="294"/>
    </location>
</feature>
<feature type="region of interest" description="Disordered" evidence="1">
    <location>
        <begin position="520"/>
        <end position="553"/>
    </location>
</feature>
<evidence type="ECO:0000256" key="1">
    <source>
        <dbReference type="SAM" id="MobiDB-lite"/>
    </source>
</evidence>
<evidence type="ECO:0000313" key="3">
    <source>
        <dbReference type="Proteomes" id="UP001430356"/>
    </source>
</evidence>
<feature type="region of interest" description="Disordered" evidence="1">
    <location>
        <begin position="606"/>
        <end position="627"/>
    </location>
</feature>
<feature type="compositionally biased region" description="Acidic residues" evidence="1">
    <location>
        <begin position="1421"/>
        <end position="1433"/>
    </location>
</feature>
<feature type="region of interest" description="Disordered" evidence="1">
    <location>
        <begin position="806"/>
        <end position="906"/>
    </location>
</feature>
<feature type="region of interest" description="Disordered" evidence="1">
    <location>
        <begin position="75"/>
        <end position="148"/>
    </location>
</feature>
<feature type="region of interest" description="Disordered" evidence="1">
    <location>
        <begin position="241"/>
        <end position="294"/>
    </location>
</feature>
<organism evidence="2 3">
    <name type="scientific">Novymonas esmeraldas</name>
    <dbReference type="NCBI Taxonomy" id="1808958"/>
    <lineage>
        <taxon>Eukaryota</taxon>
        <taxon>Discoba</taxon>
        <taxon>Euglenozoa</taxon>
        <taxon>Kinetoplastea</taxon>
        <taxon>Metakinetoplastina</taxon>
        <taxon>Trypanosomatida</taxon>
        <taxon>Trypanosomatidae</taxon>
        <taxon>Novymonas</taxon>
    </lineage>
</organism>
<comment type="caution">
    <text evidence="2">The sequence shown here is derived from an EMBL/GenBank/DDBJ whole genome shotgun (WGS) entry which is preliminary data.</text>
</comment>
<feature type="compositionally biased region" description="Low complexity" evidence="1">
    <location>
        <begin position="537"/>
        <end position="547"/>
    </location>
</feature>
<feature type="compositionally biased region" description="Polar residues" evidence="1">
    <location>
        <begin position="2444"/>
        <end position="2454"/>
    </location>
</feature>
<feature type="compositionally biased region" description="Polar residues" evidence="1">
    <location>
        <begin position="85"/>
        <end position="95"/>
    </location>
</feature>
<dbReference type="Proteomes" id="UP001430356">
    <property type="component" value="Unassembled WGS sequence"/>
</dbReference>
<feature type="compositionally biased region" description="Low complexity" evidence="1">
    <location>
        <begin position="806"/>
        <end position="815"/>
    </location>
</feature>
<keyword evidence="3" id="KW-1185">Reference proteome</keyword>
<feature type="compositionally biased region" description="Basic and acidic residues" evidence="1">
    <location>
        <begin position="818"/>
        <end position="831"/>
    </location>
</feature>
<feature type="compositionally biased region" description="Basic residues" evidence="1">
    <location>
        <begin position="520"/>
        <end position="532"/>
    </location>
</feature>
<gene>
    <name evidence="2" type="ORF">NESM_000311200</name>
</gene>
<feature type="compositionally biased region" description="Polar residues" evidence="1">
    <location>
        <begin position="324"/>
        <end position="334"/>
    </location>
</feature>
<feature type="compositionally biased region" description="Basic residues" evidence="1">
    <location>
        <begin position="1456"/>
        <end position="1465"/>
    </location>
</feature>
<feature type="region of interest" description="Disordered" evidence="1">
    <location>
        <begin position="314"/>
        <end position="358"/>
    </location>
</feature>
<feature type="compositionally biased region" description="Low complexity" evidence="1">
    <location>
        <begin position="1382"/>
        <end position="1407"/>
    </location>
</feature>
<reference evidence="2 3" key="1">
    <citation type="journal article" date="2021" name="MBio">
        <title>A New Model Trypanosomatid, Novymonas esmeraldas: Genomic Perception of Its 'Candidatus Pandoraea novymonadis' Endosymbiont.</title>
        <authorList>
            <person name="Zakharova A."/>
            <person name="Saura A."/>
            <person name="Butenko A."/>
            <person name="Podesvova L."/>
            <person name="Warmusova S."/>
            <person name="Kostygov A.Y."/>
            <person name="Nenarokova A."/>
            <person name="Lukes J."/>
            <person name="Opperdoes F.R."/>
            <person name="Yurchenko V."/>
        </authorList>
    </citation>
    <scope>NUCLEOTIDE SEQUENCE [LARGE SCALE GENOMIC DNA]</scope>
    <source>
        <strain evidence="2 3">E262AT.01</strain>
    </source>
</reference>
<feature type="region of interest" description="Disordered" evidence="1">
    <location>
        <begin position="1930"/>
        <end position="1952"/>
    </location>
</feature>
<sequence>MFSSNTFGTRSADLRSTLLALHSAHYQVDEDVTAVLLHADFRGEALRGEYYATNYLRHRLPLLFQLALYSWQPRDGRQKPAATEHAQQPSHTASGHSPIHDGDGRDTHLRSLAEEGTSPATAPSTGSSGTTTTTSISNTSSSTSASSARDASVAVSGAEQAATQEQLALLAVQVLCGDRSRVREGSSEASTASCGPVWDAHTVRCFFAEHRRLVRWTRRVLSAAWDWVECVVTNAVEDQLIAPPPPAAVPRSPLRDAAAAAPTHRVPTSAHTATAPPRPQRPQQRTATATAAAAAAPPVIHVDVSDSVVSCASSTSAGADPLRSCQSMRRTPTRSGSSGAASSAPLTPQPSQERRRVRRGVATRFTSIAELEAALGLQCRRIRHAIMLLESLVVAIVVVPAFLFRRSVEASPSMPWLRRDPGRHGHHVGGMADVYGTEDEDEETEDEEDDCGGVGVGALRLCGLCESSGATRTVGTTRSFFASRHLSDAVADDVQCEPGEVMGADDVVRVDGLLDVTGRRRRRRSERRRGRGRLSIATSTTATSTEAAVDEAEAAEPPLDVLVRHTMRAFTDTFLSITAVQQRLQEYSHERRHIITEAPRVDAVAPLSESSSPWTTAGSGGAVGVATSSSSATASSAAKAAPAWAADNGGDLSASSSAALVAARGTSEAYACPACQRFHEAEELLLDAVQGNLEVLKKSAIAVAAHHSAIAEEAIRTVDAEGVVFASQATMLLAHVLVPEVLAAHPPGSRGGMALEWVINYVFGGCSGADVRQHRQQRGGHGTTGVADVDESVDCFSLANSSRSSASAAARSTEASDADTRSDGVWRRSDTGSRSSTSTSGRWNVRNYDCDDGDEYADAPLHPRHSDPISDDDDVDNNNNKGSGGGGGGAEVEELGEDGDSGVARRDAAEVASTNIRVEYVLAACFTRCHPLMTVIGCVAENNQYNCGRTVAHAVLQYAFTLSQTSARLLRTPLLTSRWSTPFTEAMMRGLTELAAHANHTASATPLLTPGARAAGAMAGGLTSAPMTLSFASSSAVAAHLRVPQSVVTTAMLQRPRHRVYAFVPPPAAVVTGSSAADEGEVAQLRTLRRCMAMHWAKCVLLSARTLTRAGTYDVSVPYEHYVSISTARQRLRERMLAYRRRMEAQFKTAHDEVRLSRLREVFERWERDEQSMAARDAEVAEDASESVAAAAATAMQTRQGTPVAPALATGDLHDSVAVALRRPEPSRGGSLEASVHVDAAADTAERENHRRAFVDSFCFGKSDLELLSANLLRRSREPVLVPVHVIAFTSLFSILDAMGDVLLSDQPRLSAVVANELLTLLYEAQLSMLEPLHDGAMAVVGRTGSATSTSATTTPVSSLTSSFSLPPSSRSDSAVGGLCDAAVSPASSPAASPRAARSPALSPASADDLVAVTTSSPNVDDADDDDADDDDVGGAPPPPPQSRHGARDAAGASGGRRHLTRTKAHASAAAATAAAAAVVRDGHILLFNEYALLLEAGLRSASVVRRWHSEVRADANHAARGYVSLLYHLQQRQEQWADATQDEYLVSRSTLRLMLGVTARDARGNVHGNILHVDDLDITGSRKEEVAPRLGVTSSKDSLAATAYSEEWDPAMVETTEPVGSPVRAVVAYAPAPPPMSLVAAEALPQLPKDAGCRWSTDLLVDAEPEASDAPLVDVWSISSADRVSVDRFDGRHRVHITPSRIVATPLTTLAAGQGPATADEAETGRAEAPSAAVHSPTVPPSQLHRALLPRQSSFDCLSLVGGTLRMHDQGVLAAALTQCLRTVPPPSPATAVTGVEHNSDAVDHLGDDGGVDGGTRELPPLVPCMSGASSNNSSFASYTSTAVTADVEEDAAVAAVDGGVAAPWRGGPVECDGVPSHAATADADEAAAAPGTRERHRRPTRVVLAGGPGDLAAMVSRIPQTWALHVPPRDASAHGTAGEAQQSTAAAAAAPDTSATGGAAAVVIRHAAVEVAPSAATGVAGAAEVWATISAGTPAHPADSGDAAGPEASAAASLMCCETSRHSSPPADDDVDGAGQPSAAVDMSSPPCAGAAPRSVPLVSVAPLSAAGVVPALDGSHRTSTPPLCASNARSPCNDAALTRAIHRVLQHRRKSSGAAATGVPPSSLAHVNVELGHLEAAALPWQTAAADGGDGGAAVGAECDDCSLQDVQADPVPASTLPPARSPPTASHETITRSPPITTTPTACSDHRGSDVESGDSDAATQSISPAAAVAEDVAEPRETVGKMHADDGTRDGVRIAAPLLSPLSTSPPAPAVVASAAPPLCSPTSALPSAGEAYAECGASPASTASAHDLQWYTGAGTRPPPRNAVSLDDPTSPTALLGRFSADDRYLSVDTAALHPPHLHVLLSSPLAAPRTPATASAFTFPPGVWAAGVRIGQGGGKPPLWASSLHGGQLQHSPPAHAAPISTAGADSAEDAGDGGPQSASNAAAVTTRQRHGLRTSPRRFAEQPCVMLHGRLPRDMRGRGRGSGEQGGCGDARRAGHTSTADSISSNDSDVST</sequence>
<evidence type="ECO:0000313" key="2">
    <source>
        <dbReference type="EMBL" id="KAK7193990.1"/>
    </source>
</evidence>
<feature type="compositionally biased region" description="Acidic residues" evidence="1">
    <location>
        <begin position="891"/>
        <end position="900"/>
    </location>
</feature>
<proteinExistence type="predicted"/>
<feature type="compositionally biased region" description="Low complexity" evidence="1">
    <location>
        <begin position="832"/>
        <end position="842"/>
    </location>
</feature>
<name>A0AAW0EIL9_9TRYP</name>
<accession>A0AAW0EIL9</accession>
<protein>
    <submittedName>
        <fullName evidence="2">Uncharacterized protein</fullName>
    </submittedName>
</protein>
<feature type="compositionally biased region" description="Low complexity" evidence="1">
    <location>
        <begin position="1937"/>
        <end position="1952"/>
    </location>
</feature>
<feature type="compositionally biased region" description="Gly residues" evidence="1">
    <location>
        <begin position="2488"/>
        <end position="2497"/>
    </location>
</feature>
<feature type="compositionally biased region" description="Basic and acidic residues" evidence="1">
    <location>
        <begin position="98"/>
        <end position="113"/>
    </location>
</feature>
<feature type="compositionally biased region" description="Basic residues" evidence="1">
    <location>
        <begin position="2455"/>
        <end position="2464"/>
    </location>
</feature>
<feature type="compositionally biased region" description="Low complexity" evidence="1">
    <location>
        <begin position="116"/>
        <end position="148"/>
    </location>
</feature>
<feature type="region of interest" description="Disordered" evidence="1">
    <location>
        <begin position="1347"/>
        <end position="1466"/>
    </location>
</feature>
<feature type="compositionally biased region" description="Low complexity" evidence="1">
    <location>
        <begin position="2195"/>
        <end position="2205"/>
    </location>
</feature>
<feature type="compositionally biased region" description="Low complexity" evidence="1">
    <location>
        <begin position="1347"/>
        <end position="1372"/>
    </location>
</feature>